<sequence>MLPISLLKPIDISGTSTSPRSSVASDPATLILASCRLLLSHEKRDQRQNEKKKYLTRWRRFNCVQSRQSQNKINKMADLSAMNEQRKPKSDLPEVRRSVFCFFFLLLLLPSLFLLMSLSDQYSPKTRVLSGLTRSRLDKTNATFSSLSDGRANPGSNPGHRHQSNTFAPPPKPPASYSRG</sequence>
<gene>
    <name evidence="3" type="ORF">SPHA_51102</name>
</gene>
<keyword evidence="4" id="KW-1185">Reference proteome</keyword>
<name>A0A812DBN3_ACAPH</name>
<reference evidence="3" key="1">
    <citation type="submission" date="2021-01" db="EMBL/GenBank/DDBJ databases">
        <authorList>
            <person name="Li R."/>
            <person name="Bekaert M."/>
        </authorList>
    </citation>
    <scope>NUCLEOTIDE SEQUENCE</scope>
    <source>
        <strain evidence="3">Farmed</strain>
    </source>
</reference>
<organism evidence="3 4">
    <name type="scientific">Acanthosepion pharaonis</name>
    <name type="common">Pharaoh cuttlefish</name>
    <name type="synonym">Sepia pharaonis</name>
    <dbReference type="NCBI Taxonomy" id="158019"/>
    <lineage>
        <taxon>Eukaryota</taxon>
        <taxon>Metazoa</taxon>
        <taxon>Spiralia</taxon>
        <taxon>Lophotrochozoa</taxon>
        <taxon>Mollusca</taxon>
        <taxon>Cephalopoda</taxon>
        <taxon>Coleoidea</taxon>
        <taxon>Decapodiformes</taxon>
        <taxon>Sepiida</taxon>
        <taxon>Sepiina</taxon>
        <taxon>Sepiidae</taxon>
        <taxon>Acanthosepion</taxon>
    </lineage>
</organism>
<evidence type="ECO:0000313" key="4">
    <source>
        <dbReference type="Proteomes" id="UP000597762"/>
    </source>
</evidence>
<dbReference type="Proteomes" id="UP000597762">
    <property type="component" value="Unassembled WGS sequence"/>
</dbReference>
<evidence type="ECO:0008006" key="5">
    <source>
        <dbReference type="Google" id="ProtNLM"/>
    </source>
</evidence>
<keyword evidence="2" id="KW-0812">Transmembrane</keyword>
<evidence type="ECO:0000313" key="3">
    <source>
        <dbReference type="EMBL" id="CAE1295821.1"/>
    </source>
</evidence>
<dbReference type="AlphaFoldDB" id="A0A812DBN3"/>
<keyword evidence="2" id="KW-0472">Membrane</keyword>
<accession>A0A812DBN3</accession>
<comment type="caution">
    <text evidence="3">The sequence shown here is derived from an EMBL/GenBank/DDBJ whole genome shotgun (WGS) entry which is preliminary data.</text>
</comment>
<feature type="region of interest" description="Disordered" evidence="1">
    <location>
        <begin position="141"/>
        <end position="180"/>
    </location>
</feature>
<evidence type="ECO:0000256" key="2">
    <source>
        <dbReference type="SAM" id="Phobius"/>
    </source>
</evidence>
<proteinExistence type="predicted"/>
<feature type="transmembrane region" description="Helical" evidence="2">
    <location>
        <begin position="99"/>
        <end position="118"/>
    </location>
</feature>
<dbReference type="EMBL" id="CAHIKZ030003071">
    <property type="protein sequence ID" value="CAE1295821.1"/>
    <property type="molecule type" value="Genomic_DNA"/>
</dbReference>
<keyword evidence="2" id="KW-1133">Transmembrane helix</keyword>
<evidence type="ECO:0000256" key="1">
    <source>
        <dbReference type="SAM" id="MobiDB-lite"/>
    </source>
</evidence>
<protein>
    <recommendedName>
        <fullName evidence="5">Transmembrane protein</fullName>
    </recommendedName>
</protein>